<reference evidence="2" key="1">
    <citation type="submission" date="2020-04" db="EMBL/GenBank/DDBJ databases">
        <authorList>
            <person name="Chiriac C."/>
            <person name="Salcher M."/>
            <person name="Ghai R."/>
            <person name="Kavagutti S V."/>
        </authorList>
    </citation>
    <scope>NUCLEOTIDE SEQUENCE</scope>
</reference>
<accession>A0A6J5LJJ6</accession>
<sequence>MQDIFDRHERIALQFSGGRDSLACLYLLRPYWDKLTVYWCDTGAAYPETVALMQQVRGMVPNFAVIEGRQPKVVAEFGIPSDIVPVNATPIGRFVGGEVQLIQDRYSCCIRSMIQPTLERMIADGITLIIRGQKSQDRLKSMVRSGDVHEGIEYWFPIEDWDMRKVMHFLSNEGAPIPRFYDVLNSMPDCMTCSAYWEEGAMAYLKRYHHKQFLDNRERLEIINKAVGEHIAAFNKEVAL</sequence>
<dbReference type="InterPro" id="IPR002500">
    <property type="entry name" value="PAPS_reduct_dom"/>
</dbReference>
<feature type="domain" description="Phosphoadenosine phosphosulphate reductase" evidence="1">
    <location>
        <begin position="11"/>
        <end position="67"/>
    </location>
</feature>
<protein>
    <submittedName>
        <fullName evidence="2">CysH 3'-phosphoadenosine 5'-phosphosulfate sulfotransferase (PAPS reductase)/FAD synthetase and related enzymes</fullName>
    </submittedName>
</protein>
<gene>
    <name evidence="2" type="ORF">UFOVP275_14</name>
</gene>
<evidence type="ECO:0000313" key="2">
    <source>
        <dbReference type="EMBL" id="CAB4134778.1"/>
    </source>
</evidence>
<proteinExistence type="predicted"/>
<keyword evidence="2" id="KW-0808">Transferase</keyword>
<organism evidence="2">
    <name type="scientific">uncultured Caudovirales phage</name>
    <dbReference type="NCBI Taxonomy" id="2100421"/>
    <lineage>
        <taxon>Viruses</taxon>
        <taxon>Duplodnaviria</taxon>
        <taxon>Heunggongvirae</taxon>
        <taxon>Uroviricota</taxon>
        <taxon>Caudoviricetes</taxon>
        <taxon>Peduoviridae</taxon>
        <taxon>Maltschvirus</taxon>
        <taxon>Maltschvirus maltsch</taxon>
    </lineage>
</organism>
<dbReference type="InterPro" id="IPR014729">
    <property type="entry name" value="Rossmann-like_a/b/a_fold"/>
</dbReference>
<dbReference type="SUPFAM" id="SSF52402">
    <property type="entry name" value="Adenine nucleotide alpha hydrolases-like"/>
    <property type="match status" value="1"/>
</dbReference>
<dbReference type="EMBL" id="LR796290">
    <property type="protein sequence ID" value="CAB4134778.1"/>
    <property type="molecule type" value="Genomic_DNA"/>
</dbReference>
<evidence type="ECO:0000259" key="1">
    <source>
        <dbReference type="Pfam" id="PF01507"/>
    </source>
</evidence>
<dbReference type="GO" id="GO:0016740">
    <property type="term" value="F:transferase activity"/>
    <property type="evidence" value="ECO:0007669"/>
    <property type="project" value="UniProtKB-KW"/>
</dbReference>
<dbReference type="Pfam" id="PF01507">
    <property type="entry name" value="PAPS_reduct"/>
    <property type="match status" value="1"/>
</dbReference>
<name>A0A6J5LJJ6_9CAUD</name>
<dbReference type="Gene3D" id="3.40.50.620">
    <property type="entry name" value="HUPs"/>
    <property type="match status" value="1"/>
</dbReference>